<sequence length="53" mass="5924">MKTKGSHLGHVFDDGPAEHGGKRYCINSAALKFIPKAELKAQGYEKYLKLFTK</sequence>
<dbReference type="PROSITE" id="PS51790">
    <property type="entry name" value="MSRB"/>
    <property type="match status" value="1"/>
</dbReference>
<evidence type="ECO:0000259" key="2">
    <source>
        <dbReference type="PROSITE" id="PS51790"/>
    </source>
</evidence>
<dbReference type="GO" id="GO:0006979">
    <property type="term" value="P:response to oxidative stress"/>
    <property type="evidence" value="ECO:0007669"/>
    <property type="project" value="InterPro"/>
</dbReference>
<dbReference type="SUPFAM" id="SSF51316">
    <property type="entry name" value="Mss4-like"/>
    <property type="match status" value="1"/>
</dbReference>
<dbReference type="PANTHER" id="PTHR10173:SF59">
    <property type="entry name" value="PEPTIDE METHIONINE SULFOXIDE REDUCTASE MSRA_MSRB"/>
    <property type="match status" value="1"/>
</dbReference>
<evidence type="ECO:0000256" key="1">
    <source>
        <dbReference type="ARBA" id="ARBA00023002"/>
    </source>
</evidence>
<dbReference type="GO" id="GO:0030091">
    <property type="term" value="P:protein repair"/>
    <property type="evidence" value="ECO:0007669"/>
    <property type="project" value="InterPro"/>
</dbReference>
<dbReference type="InterPro" id="IPR028427">
    <property type="entry name" value="Met_Sox_Rdtase_MsrB"/>
</dbReference>
<dbReference type="GO" id="GO:0033743">
    <property type="term" value="F:peptide-methionine (R)-S-oxide reductase activity"/>
    <property type="evidence" value="ECO:0007669"/>
    <property type="project" value="InterPro"/>
</dbReference>
<dbReference type="InterPro" id="IPR002579">
    <property type="entry name" value="Met_Sox_Rdtase_MsrB_dom"/>
</dbReference>
<feature type="domain" description="MsrB" evidence="2">
    <location>
        <begin position="1"/>
        <end position="36"/>
    </location>
</feature>
<keyword evidence="1" id="KW-0560">Oxidoreductase</keyword>
<accession>A0A8S5N263</accession>
<organism evidence="3">
    <name type="scientific">Podoviridae sp. cttxo15</name>
    <dbReference type="NCBI Taxonomy" id="2826584"/>
    <lineage>
        <taxon>Viruses</taxon>
        <taxon>Duplodnaviria</taxon>
        <taxon>Heunggongvirae</taxon>
        <taxon>Uroviricota</taxon>
        <taxon>Caudoviricetes</taxon>
    </lineage>
</organism>
<reference evidence="3" key="1">
    <citation type="journal article" date="2021" name="Proc. Natl. Acad. Sci. U.S.A.">
        <title>A Catalog of Tens of Thousands of Viruses from Human Metagenomes Reveals Hidden Associations with Chronic Diseases.</title>
        <authorList>
            <person name="Tisza M.J."/>
            <person name="Buck C.B."/>
        </authorList>
    </citation>
    <scope>NUCLEOTIDE SEQUENCE</scope>
    <source>
        <strain evidence="3">Cttxo15</strain>
    </source>
</reference>
<dbReference type="InterPro" id="IPR011057">
    <property type="entry name" value="Mss4-like_sf"/>
</dbReference>
<dbReference type="Gene3D" id="2.170.150.20">
    <property type="entry name" value="Peptide methionine sulfoxide reductase"/>
    <property type="match status" value="1"/>
</dbReference>
<dbReference type="Pfam" id="PF01641">
    <property type="entry name" value="SelR"/>
    <property type="match status" value="1"/>
</dbReference>
<protein>
    <submittedName>
        <fullName evidence="3">Methionine sulfoxide reductase B</fullName>
    </submittedName>
</protein>
<dbReference type="PANTHER" id="PTHR10173">
    <property type="entry name" value="METHIONINE SULFOXIDE REDUCTASE"/>
    <property type="match status" value="1"/>
</dbReference>
<name>A0A8S5N263_9CAUD</name>
<proteinExistence type="predicted"/>
<evidence type="ECO:0000313" key="3">
    <source>
        <dbReference type="EMBL" id="DAD88439.1"/>
    </source>
</evidence>
<dbReference type="EMBL" id="BK015041">
    <property type="protein sequence ID" value="DAD88439.1"/>
    <property type="molecule type" value="Genomic_DNA"/>
</dbReference>